<reference evidence="3 4" key="1">
    <citation type="submission" date="2020-10" db="EMBL/GenBank/DDBJ databases">
        <title>Phylogeny of dyella-like bacteria.</title>
        <authorList>
            <person name="Fu J."/>
        </authorList>
    </citation>
    <scope>NUCLEOTIDE SEQUENCE [LARGE SCALE GENOMIC DNA]</scope>
    <source>
        <strain evidence="3 4">KACC 19113</strain>
    </source>
</reference>
<dbReference type="EMBL" id="JADIKK010000008">
    <property type="protein sequence ID" value="MFK2878113.1"/>
    <property type="molecule type" value="Genomic_DNA"/>
</dbReference>
<feature type="signal peptide" evidence="2">
    <location>
        <begin position="1"/>
        <end position="25"/>
    </location>
</feature>
<evidence type="ECO:0000313" key="3">
    <source>
        <dbReference type="EMBL" id="MFK2878113.1"/>
    </source>
</evidence>
<feature type="region of interest" description="Disordered" evidence="1">
    <location>
        <begin position="26"/>
        <end position="51"/>
    </location>
</feature>
<dbReference type="Proteomes" id="UP001620339">
    <property type="component" value="Unassembled WGS sequence"/>
</dbReference>
<organism evidence="3 4">
    <name type="scientific">Rhodanobacter hydrolyticus</name>
    <dbReference type="NCBI Taxonomy" id="2250595"/>
    <lineage>
        <taxon>Bacteria</taxon>
        <taxon>Pseudomonadati</taxon>
        <taxon>Pseudomonadota</taxon>
        <taxon>Gammaproteobacteria</taxon>
        <taxon>Lysobacterales</taxon>
        <taxon>Rhodanobacteraceae</taxon>
        <taxon>Rhodanobacter</taxon>
    </lineage>
</organism>
<name>A0ABW8J738_9GAMM</name>
<protein>
    <submittedName>
        <fullName evidence="3">PD40 domain-containing protein</fullName>
    </submittedName>
</protein>
<evidence type="ECO:0000256" key="1">
    <source>
        <dbReference type="SAM" id="MobiDB-lite"/>
    </source>
</evidence>
<feature type="chain" id="PRO_5045262998" evidence="2">
    <location>
        <begin position="26"/>
        <end position="297"/>
    </location>
</feature>
<keyword evidence="2" id="KW-0732">Signal</keyword>
<dbReference type="SUPFAM" id="SSF82171">
    <property type="entry name" value="DPP6 N-terminal domain-like"/>
    <property type="match status" value="1"/>
</dbReference>
<evidence type="ECO:0000256" key="2">
    <source>
        <dbReference type="SAM" id="SignalP"/>
    </source>
</evidence>
<dbReference type="Gene3D" id="2.120.10.30">
    <property type="entry name" value="TolB, C-terminal domain"/>
    <property type="match status" value="1"/>
</dbReference>
<dbReference type="InterPro" id="IPR011042">
    <property type="entry name" value="6-blade_b-propeller_TolB-like"/>
</dbReference>
<gene>
    <name evidence="3" type="ORF">ISP25_13615</name>
</gene>
<evidence type="ECO:0000313" key="4">
    <source>
        <dbReference type="Proteomes" id="UP001620339"/>
    </source>
</evidence>
<keyword evidence="4" id="KW-1185">Reference proteome</keyword>
<accession>A0ABW8J738</accession>
<comment type="caution">
    <text evidence="3">The sequence shown here is derived from an EMBL/GenBank/DDBJ whole genome shotgun (WGS) entry which is preliminary data.</text>
</comment>
<sequence>MRCRHLVPILALALGVAVSAPPARATADDTVSHPAEGPWTAAHDASPAFTPDGNTVVFTRGHGAERRLYVARRRDGAWSEPVQAPFSGQWMDFEPAMAPDGSYLVFVSNRPVNGTGSVLDGSWGGKAYPGRGGNLWRVDRAGDGWGKPQHLPEVVNAGTSIFSPAVAADGSLSFVRVDPANGTFRLYRSRHVDGRYQAAQALALGGGAADSDYDPAVAPDGSFLVFSSDRPPAPSNGALFIAFATRDGWSAPLDLGIAGDEARLGPDHTTLYFSATDHRIHRLALTPWLARHAVAKP</sequence>
<dbReference type="InterPro" id="IPR011659">
    <property type="entry name" value="WD40"/>
</dbReference>
<dbReference type="RefSeq" id="WP_404614612.1">
    <property type="nucleotide sequence ID" value="NZ_JADIKK010000008.1"/>
</dbReference>
<proteinExistence type="predicted"/>
<dbReference type="Pfam" id="PF07676">
    <property type="entry name" value="PD40"/>
    <property type="match status" value="3"/>
</dbReference>